<keyword evidence="3" id="KW-1185">Reference proteome</keyword>
<evidence type="ECO:0000313" key="2">
    <source>
        <dbReference type="EMBL" id="GMH91063.1"/>
    </source>
</evidence>
<evidence type="ECO:0000313" key="3">
    <source>
        <dbReference type="Proteomes" id="UP001165160"/>
    </source>
</evidence>
<accession>A0A9W7EV71</accession>
<evidence type="ECO:0008006" key="4">
    <source>
        <dbReference type="Google" id="ProtNLM"/>
    </source>
</evidence>
<sequence length="334" mass="36908">MSRSKSQTNPIPPPSNSAFDPDTFLKQHNIENVLNDMFQSLLHYRPADPIVFVRDYLSCLAQEEDERFQSELLLTSGLNPSSKKKSSKQQTELVVEPEVPAPKQSGVTQLQLMCLKMEMERFTTSQNSKRTERLHELLADSFVSMSERGKEGTGLVNLVDVEDVEELLVNLSESMSVPRRASDQLIQEVRRETKDGKVTFAQFCGAGRSLAMLPSFLEEAERLCAKLNGRPSPARHNNSWGEVSPGKTQMKMRHGGTGSELESGIVDAESLLGALPEEAWGSGEGKDVGLKEGLMYLLGQRHDLNQLGVFDLISATIVGGSAIRRDADGDDEEE</sequence>
<dbReference type="Proteomes" id="UP001165160">
    <property type="component" value="Unassembled WGS sequence"/>
</dbReference>
<protein>
    <recommendedName>
        <fullName evidence="4">RIIa domain-containing protein</fullName>
    </recommendedName>
</protein>
<organism evidence="2 3">
    <name type="scientific">Triparma verrucosa</name>
    <dbReference type="NCBI Taxonomy" id="1606542"/>
    <lineage>
        <taxon>Eukaryota</taxon>
        <taxon>Sar</taxon>
        <taxon>Stramenopiles</taxon>
        <taxon>Ochrophyta</taxon>
        <taxon>Bolidophyceae</taxon>
        <taxon>Parmales</taxon>
        <taxon>Triparmaceae</taxon>
        <taxon>Triparma</taxon>
    </lineage>
</organism>
<evidence type="ECO:0000256" key="1">
    <source>
        <dbReference type="SAM" id="MobiDB-lite"/>
    </source>
</evidence>
<dbReference type="SUPFAM" id="SSF47391">
    <property type="entry name" value="Dimerization-anchoring domain of cAMP-dependent PK regulatory subunit"/>
    <property type="match status" value="1"/>
</dbReference>
<name>A0A9W7EV71_9STRA</name>
<dbReference type="Gene3D" id="1.20.890.10">
    <property type="entry name" value="cAMP-dependent protein kinase regulatory subunit, dimerization-anchoring domain"/>
    <property type="match status" value="1"/>
</dbReference>
<proteinExistence type="predicted"/>
<feature type="region of interest" description="Disordered" evidence="1">
    <location>
        <begin position="1"/>
        <end position="22"/>
    </location>
</feature>
<dbReference type="EMBL" id="BRXX01000112">
    <property type="protein sequence ID" value="GMH91063.1"/>
    <property type="molecule type" value="Genomic_DNA"/>
</dbReference>
<reference evidence="3" key="1">
    <citation type="journal article" date="2023" name="Commun. Biol.">
        <title>Genome analysis of Parmales, the sister group of diatoms, reveals the evolutionary specialization of diatoms from phago-mixotrophs to photoautotrophs.</title>
        <authorList>
            <person name="Ban H."/>
            <person name="Sato S."/>
            <person name="Yoshikawa S."/>
            <person name="Yamada K."/>
            <person name="Nakamura Y."/>
            <person name="Ichinomiya M."/>
            <person name="Sato N."/>
            <person name="Blanc-Mathieu R."/>
            <person name="Endo H."/>
            <person name="Kuwata A."/>
            <person name="Ogata H."/>
        </authorList>
    </citation>
    <scope>NUCLEOTIDE SEQUENCE [LARGE SCALE GENOMIC DNA]</scope>
    <source>
        <strain evidence="3">NIES 3699</strain>
    </source>
</reference>
<comment type="caution">
    <text evidence="2">The sequence shown here is derived from an EMBL/GenBank/DDBJ whole genome shotgun (WGS) entry which is preliminary data.</text>
</comment>
<dbReference type="AlphaFoldDB" id="A0A9W7EV71"/>
<feature type="region of interest" description="Disordered" evidence="1">
    <location>
        <begin position="233"/>
        <end position="259"/>
    </location>
</feature>
<gene>
    <name evidence="2" type="ORF">TrVE_jg5028</name>
</gene>